<feature type="transmembrane region" description="Helical" evidence="7">
    <location>
        <begin position="99"/>
        <end position="117"/>
    </location>
</feature>
<dbReference type="EMBL" id="JAFJYH010000057">
    <property type="protein sequence ID" value="KAG4421960.1"/>
    <property type="molecule type" value="Genomic_DNA"/>
</dbReference>
<evidence type="ECO:0000256" key="6">
    <source>
        <dbReference type="SAM" id="MobiDB-lite"/>
    </source>
</evidence>
<protein>
    <recommendedName>
        <fullName evidence="8">Rhodopsin domain-containing protein</fullName>
    </recommendedName>
</protein>
<dbReference type="Proteomes" id="UP000664132">
    <property type="component" value="Unassembled WGS sequence"/>
</dbReference>
<feature type="transmembrane region" description="Helical" evidence="7">
    <location>
        <begin position="26"/>
        <end position="47"/>
    </location>
</feature>
<organism evidence="9 10">
    <name type="scientific">Cadophora malorum</name>
    <dbReference type="NCBI Taxonomy" id="108018"/>
    <lineage>
        <taxon>Eukaryota</taxon>
        <taxon>Fungi</taxon>
        <taxon>Dikarya</taxon>
        <taxon>Ascomycota</taxon>
        <taxon>Pezizomycotina</taxon>
        <taxon>Leotiomycetes</taxon>
        <taxon>Helotiales</taxon>
        <taxon>Ploettnerulaceae</taxon>
        <taxon>Cadophora</taxon>
    </lineage>
</organism>
<gene>
    <name evidence="9" type="ORF">IFR04_004939</name>
</gene>
<feature type="domain" description="Rhodopsin" evidence="8">
    <location>
        <begin position="40"/>
        <end position="244"/>
    </location>
</feature>
<evidence type="ECO:0000256" key="4">
    <source>
        <dbReference type="ARBA" id="ARBA00023136"/>
    </source>
</evidence>
<keyword evidence="4 7" id="KW-0472">Membrane</keyword>
<name>A0A8H7WBV3_9HELO</name>
<dbReference type="OrthoDB" id="5398233at2759"/>
<proteinExistence type="inferred from homology"/>
<dbReference type="AlphaFoldDB" id="A0A8H7WBV3"/>
<dbReference type="PANTHER" id="PTHR33048">
    <property type="entry name" value="PTH11-LIKE INTEGRAL MEMBRANE PROTEIN (AFU_ORTHOLOGUE AFUA_5G11245)"/>
    <property type="match status" value="1"/>
</dbReference>
<evidence type="ECO:0000256" key="7">
    <source>
        <dbReference type="SAM" id="Phobius"/>
    </source>
</evidence>
<comment type="caution">
    <text evidence="9">The sequence shown here is derived from an EMBL/GenBank/DDBJ whole genome shotgun (WGS) entry which is preliminary data.</text>
</comment>
<reference evidence="9" key="1">
    <citation type="submission" date="2021-02" db="EMBL/GenBank/DDBJ databases">
        <title>Genome sequence Cadophora malorum strain M34.</title>
        <authorList>
            <person name="Stefanovic E."/>
            <person name="Vu D."/>
            <person name="Scully C."/>
            <person name="Dijksterhuis J."/>
            <person name="Roader J."/>
            <person name="Houbraken J."/>
        </authorList>
    </citation>
    <scope>NUCLEOTIDE SEQUENCE</scope>
    <source>
        <strain evidence="9">M34</strain>
    </source>
</reference>
<feature type="region of interest" description="Disordered" evidence="6">
    <location>
        <begin position="298"/>
        <end position="320"/>
    </location>
</feature>
<evidence type="ECO:0000256" key="2">
    <source>
        <dbReference type="ARBA" id="ARBA00022692"/>
    </source>
</evidence>
<feature type="transmembrane region" description="Helical" evidence="7">
    <location>
        <begin position="188"/>
        <end position="211"/>
    </location>
</feature>
<feature type="transmembrane region" description="Helical" evidence="7">
    <location>
        <begin position="59"/>
        <end position="79"/>
    </location>
</feature>
<evidence type="ECO:0000313" key="10">
    <source>
        <dbReference type="Proteomes" id="UP000664132"/>
    </source>
</evidence>
<dbReference type="GO" id="GO:0016020">
    <property type="term" value="C:membrane"/>
    <property type="evidence" value="ECO:0007669"/>
    <property type="project" value="UniProtKB-SubCell"/>
</dbReference>
<feature type="transmembrane region" description="Helical" evidence="7">
    <location>
        <begin position="253"/>
        <end position="278"/>
    </location>
</feature>
<dbReference type="PANTHER" id="PTHR33048:SF19">
    <property type="entry name" value="MEMBRANE PROTEIN PTH11-LIKE, PUTATIVE (AFU_ORTHOLOGUE AFUA_1G14080)-RELATED"/>
    <property type="match status" value="1"/>
</dbReference>
<evidence type="ECO:0000259" key="8">
    <source>
        <dbReference type="Pfam" id="PF20684"/>
    </source>
</evidence>
<feature type="transmembrane region" description="Helical" evidence="7">
    <location>
        <begin position="144"/>
        <end position="168"/>
    </location>
</feature>
<dbReference type="InterPro" id="IPR052337">
    <property type="entry name" value="SAT4-like"/>
</dbReference>
<comment type="subcellular location">
    <subcellularLocation>
        <location evidence="1">Membrane</location>
        <topology evidence="1">Multi-pass membrane protein</topology>
    </subcellularLocation>
</comment>
<keyword evidence="3 7" id="KW-1133">Transmembrane helix</keyword>
<comment type="similarity">
    <text evidence="5">Belongs to the SAT4 family.</text>
</comment>
<feature type="transmembrane region" description="Helical" evidence="7">
    <location>
        <begin position="223"/>
        <end position="241"/>
    </location>
</feature>
<dbReference type="InterPro" id="IPR049326">
    <property type="entry name" value="Rhodopsin_dom_fungi"/>
</dbReference>
<evidence type="ECO:0000256" key="1">
    <source>
        <dbReference type="ARBA" id="ARBA00004141"/>
    </source>
</evidence>
<evidence type="ECO:0000313" key="9">
    <source>
        <dbReference type="EMBL" id="KAG4421960.1"/>
    </source>
</evidence>
<feature type="region of interest" description="Disordered" evidence="6">
    <location>
        <begin position="337"/>
        <end position="364"/>
    </location>
</feature>
<keyword evidence="2 7" id="KW-0812">Transmembrane</keyword>
<accession>A0A8H7WBV3</accession>
<evidence type="ECO:0000256" key="5">
    <source>
        <dbReference type="ARBA" id="ARBA00038359"/>
    </source>
</evidence>
<keyword evidence="10" id="KW-1185">Reference proteome</keyword>
<evidence type="ECO:0000256" key="3">
    <source>
        <dbReference type="ARBA" id="ARBA00022989"/>
    </source>
</evidence>
<sequence length="397" mass="44621">MEVFRRLVTEAPDIQTFRDTKPTLLVSWWCTVYAIAVIILRFCGRYVRAEKVFLEDGIMVLAIVPLLIRMAFTHVVLVYGTNNTKTDGLSAQSIHDREIGSQLVLIARIFYAAYLWAIKYSTSMFLQTLTESVWQRSHQRMLRYLHIFLGATFIATVISDLGACQPFSHYWQVTPDPGPQCRQGYAHLFTTGILNIVTNLAIIIFPIPMIVKSRLPQAQKISIMLRLSLPILSIALTLYQLPRVIEYRGQQPFRSLVASFDMLLATFTSNALVLVSLLQDRGYKKSKYKVQPLTYENRNGLTKTPTAGGGRRPSRWGSDEDLISEGKEGSGVIAMEVFPETGTGTGSRGKSSAEGGRPSPVLEEPAKAKLQEIRVATTWQISVEDDVKDREIREGRD</sequence>
<dbReference type="Pfam" id="PF20684">
    <property type="entry name" value="Fung_rhodopsin"/>
    <property type="match status" value="1"/>
</dbReference>